<keyword evidence="1" id="KW-0175">Coiled coil</keyword>
<name>A0ABY2GT38_9HYPO</name>
<feature type="compositionally biased region" description="Acidic residues" evidence="2">
    <location>
        <begin position="158"/>
        <end position="169"/>
    </location>
</feature>
<feature type="region of interest" description="Disordered" evidence="2">
    <location>
        <begin position="242"/>
        <end position="267"/>
    </location>
</feature>
<feature type="compositionally biased region" description="Low complexity" evidence="2">
    <location>
        <begin position="147"/>
        <end position="157"/>
    </location>
</feature>
<feature type="compositionally biased region" description="Polar residues" evidence="2">
    <location>
        <begin position="243"/>
        <end position="259"/>
    </location>
</feature>
<feature type="coiled-coil region" evidence="1">
    <location>
        <begin position="12"/>
        <end position="77"/>
    </location>
</feature>
<evidence type="ECO:0000256" key="2">
    <source>
        <dbReference type="SAM" id="MobiDB-lite"/>
    </source>
</evidence>
<keyword evidence="4" id="KW-1185">Reference proteome</keyword>
<feature type="region of interest" description="Disordered" evidence="2">
    <location>
        <begin position="107"/>
        <end position="196"/>
    </location>
</feature>
<feature type="compositionally biased region" description="Low complexity" evidence="2">
    <location>
        <begin position="173"/>
        <end position="184"/>
    </location>
</feature>
<protein>
    <submittedName>
        <fullName evidence="3">Uncharacterized protein</fullName>
    </submittedName>
</protein>
<evidence type="ECO:0000313" key="3">
    <source>
        <dbReference type="EMBL" id="TFA98795.1"/>
    </source>
</evidence>
<reference evidence="3 4" key="1">
    <citation type="submission" date="2018-01" db="EMBL/GenBank/DDBJ databases">
        <title>Genome characterization of the sugarcane-associated fungus Trichoderma ghanense CCMA-1212 and their application in lignocelulose bioconversion.</title>
        <authorList>
            <person name="Steindorff A.S."/>
            <person name="Mendes T.D."/>
            <person name="Vilela E.S.D."/>
            <person name="Rodrigues D.S."/>
            <person name="Formighieri E.F."/>
            <person name="Melo I.S."/>
            <person name="Favaro L.C.L."/>
        </authorList>
    </citation>
    <scope>NUCLEOTIDE SEQUENCE [LARGE SCALE GENOMIC DNA]</scope>
    <source>
        <strain evidence="3 4">CCMA-1212</strain>
    </source>
</reference>
<proteinExistence type="predicted"/>
<comment type="caution">
    <text evidence="3">The sequence shown here is derived from an EMBL/GenBank/DDBJ whole genome shotgun (WGS) entry which is preliminary data.</text>
</comment>
<accession>A0ABY2GT38</accession>
<evidence type="ECO:0000256" key="1">
    <source>
        <dbReference type="SAM" id="Coils"/>
    </source>
</evidence>
<dbReference type="RefSeq" id="XP_073554997.1">
    <property type="nucleotide sequence ID" value="XM_073706434.1"/>
</dbReference>
<dbReference type="EMBL" id="PPTA01000017">
    <property type="protein sequence ID" value="TFA98795.1"/>
    <property type="molecule type" value="Genomic_DNA"/>
</dbReference>
<gene>
    <name evidence="3" type="ORF">CCMA1212_009347</name>
</gene>
<evidence type="ECO:0000313" key="4">
    <source>
        <dbReference type="Proteomes" id="UP001642720"/>
    </source>
</evidence>
<sequence>MTEETSVLIKPILEIERTVQELERLVDAKSTEVAQLKLRAMLLEESDTDAAALRQQLDVAVREAQRWREKAEAAESKARIFQEFTRRIRSIHSSLAVGEGSRISGDVGEVVSTEEDKDAQGSYRVHRVRFPMGPGDGAESFSITSNEAGPAAGGSTETEGEVAVEEVDDGRELTSTSTATPLSSEQGAPYPVPPGLPALPGLDGVVSPAAGEGRGTMDLSSATMAMWVATQELLMMEDEETSSHTPGISTVSTDGSFSESFAMEDQW</sequence>
<organism evidence="3 4">
    <name type="scientific">Trichoderma ghanense</name>
    <dbReference type="NCBI Taxonomy" id="65468"/>
    <lineage>
        <taxon>Eukaryota</taxon>
        <taxon>Fungi</taxon>
        <taxon>Dikarya</taxon>
        <taxon>Ascomycota</taxon>
        <taxon>Pezizomycotina</taxon>
        <taxon>Sordariomycetes</taxon>
        <taxon>Hypocreomycetidae</taxon>
        <taxon>Hypocreales</taxon>
        <taxon>Hypocreaceae</taxon>
        <taxon>Trichoderma</taxon>
    </lineage>
</organism>
<dbReference type="Proteomes" id="UP001642720">
    <property type="component" value="Unassembled WGS sequence"/>
</dbReference>
<dbReference type="GeneID" id="300580884"/>